<evidence type="ECO:0000256" key="4">
    <source>
        <dbReference type="PROSITE-ProRule" id="PRU00335"/>
    </source>
</evidence>
<dbReference type="Pfam" id="PF14246">
    <property type="entry name" value="TetR_C_7"/>
    <property type="match status" value="1"/>
</dbReference>
<dbReference type="PRINTS" id="PR00455">
    <property type="entry name" value="HTHTETR"/>
</dbReference>
<feature type="domain" description="HTH tetR-type" evidence="5">
    <location>
        <begin position="11"/>
        <end position="71"/>
    </location>
</feature>
<dbReference type="InterPro" id="IPR009057">
    <property type="entry name" value="Homeodomain-like_sf"/>
</dbReference>
<name>A0A3N5CQJ8_9SPHN</name>
<keyword evidence="3" id="KW-0804">Transcription</keyword>
<dbReference type="RefSeq" id="WP_123879603.1">
    <property type="nucleotide sequence ID" value="NZ_RPFZ01000001.1"/>
</dbReference>
<evidence type="ECO:0000256" key="1">
    <source>
        <dbReference type="ARBA" id="ARBA00023015"/>
    </source>
</evidence>
<dbReference type="PROSITE" id="PS50977">
    <property type="entry name" value="HTH_TETR_2"/>
    <property type="match status" value="1"/>
</dbReference>
<dbReference type="InterPro" id="IPR036271">
    <property type="entry name" value="Tet_transcr_reg_TetR-rel_C_sf"/>
</dbReference>
<reference evidence="6 7" key="1">
    <citation type="submission" date="2018-11" db="EMBL/GenBank/DDBJ databases">
        <title>Erythrobacter spongiae sp. nov., isolated from a marine sponge.</title>
        <authorList>
            <person name="Zhuang L."/>
            <person name="Luo L."/>
        </authorList>
    </citation>
    <scope>NUCLEOTIDE SEQUENCE [LARGE SCALE GENOMIC DNA]</scope>
    <source>
        <strain evidence="6 7">HN-E23</strain>
    </source>
</reference>
<gene>
    <name evidence="6" type="ORF">EG799_06480</name>
</gene>
<dbReference type="Pfam" id="PF00440">
    <property type="entry name" value="TetR_N"/>
    <property type="match status" value="1"/>
</dbReference>
<evidence type="ECO:0000259" key="5">
    <source>
        <dbReference type="PROSITE" id="PS50977"/>
    </source>
</evidence>
<dbReference type="Gene3D" id="1.10.357.10">
    <property type="entry name" value="Tetracycline Repressor, domain 2"/>
    <property type="match status" value="1"/>
</dbReference>
<keyword evidence="1" id="KW-0805">Transcription regulation</keyword>
<sequence length="204" mass="22091">MTPSSECDRLAQRRTAIVAAARALFVEQGFDRTTLNQVVAQAGGSLATVYKLFGNKEGLLDAVVKEKIIPGTEIVRRFAGRGGDPGEILRMIGSALHARFLNPEDIALTRLVISRSVADPHFARHFFETTASLTKEAMTGLFERWRDAGVALAGDPASLAEIFVGLIVNDLQQEAMSHGAVARTSVADLDRRIDFFLRGAGLQP</sequence>
<dbReference type="InterPro" id="IPR001647">
    <property type="entry name" value="HTH_TetR"/>
</dbReference>
<dbReference type="PANTHER" id="PTHR30055">
    <property type="entry name" value="HTH-TYPE TRANSCRIPTIONAL REGULATOR RUTR"/>
    <property type="match status" value="1"/>
</dbReference>
<dbReference type="Proteomes" id="UP000275232">
    <property type="component" value="Unassembled WGS sequence"/>
</dbReference>
<dbReference type="GO" id="GO:0000976">
    <property type="term" value="F:transcription cis-regulatory region binding"/>
    <property type="evidence" value="ECO:0007669"/>
    <property type="project" value="TreeGrafter"/>
</dbReference>
<comment type="caution">
    <text evidence="6">The sequence shown here is derived from an EMBL/GenBank/DDBJ whole genome shotgun (WGS) entry which is preliminary data.</text>
</comment>
<keyword evidence="2 4" id="KW-0238">DNA-binding</keyword>
<dbReference type="InterPro" id="IPR039536">
    <property type="entry name" value="TetR_C_Proteobacteria"/>
</dbReference>
<protein>
    <submittedName>
        <fullName evidence="6">TetR/AcrR family transcriptional regulator</fullName>
    </submittedName>
</protein>
<dbReference type="OrthoDB" id="9816431at2"/>
<evidence type="ECO:0000313" key="6">
    <source>
        <dbReference type="EMBL" id="RPF71294.1"/>
    </source>
</evidence>
<evidence type="ECO:0000256" key="3">
    <source>
        <dbReference type="ARBA" id="ARBA00023163"/>
    </source>
</evidence>
<evidence type="ECO:0000256" key="2">
    <source>
        <dbReference type="ARBA" id="ARBA00023125"/>
    </source>
</evidence>
<evidence type="ECO:0000313" key="7">
    <source>
        <dbReference type="Proteomes" id="UP000275232"/>
    </source>
</evidence>
<dbReference type="SUPFAM" id="SSF48498">
    <property type="entry name" value="Tetracyclin repressor-like, C-terminal domain"/>
    <property type="match status" value="1"/>
</dbReference>
<dbReference type="GO" id="GO:0003700">
    <property type="term" value="F:DNA-binding transcription factor activity"/>
    <property type="evidence" value="ECO:0007669"/>
    <property type="project" value="TreeGrafter"/>
</dbReference>
<keyword evidence="7" id="KW-1185">Reference proteome</keyword>
<feature type="DNA-binding region" description="H-T-H motif" evidence="4">
    <location>
        <begin position="34"/>
        <end position="53"/>
    </location>
</feature>
<dbReference type="InterPro" id="IPR050109">
    <property type="entry name" value="HTH-type_TetR-like_transc_reg"/>
</dbReference>
<organism evidence="6 7">
    <name type="scientific">Aurantiacibacter spongiae</name>
    <dbReference type="NCBI Taxonomy" id="2488860"/>
    <lineage>
        <taxon>Bacteria</taxon>
        <taxon>Pseudomonadati</taxon>
        <taxon>Pseudomonadota</taxon>
        <taxon>Alphaproteobacteria</taxon>
        <taxon>Sphingomonadales</taxon>
        <taxon>Erythrobacteraceae</taxon>
        <taxon>Aurantiacibacter</taxon>
    </lineage>
</organism>
<dbReference type="AlphaFoldDB" id="A0A3N5CQJ8"/>
<dbReference type="EMBL" id="RPFZ01000001">
    <property type="protein sequence ID" value="RPF71294.1"/>
    <property type="molecule type" value="Genomic_DNA"/>
</dbReference>
<proteinExistence type="predicted"/>
<dbReference type="PANTHER" id="PTHR30055:SF234">
    <property type="entry name" value="HTH-TYPE TRANSCRIPTIONAL REGULATOR BETI"/>
    <property type="match status" value="1"/>
</dbReference>
<dbReference type="SUPFAM" id="SSF46689">
    <property type="entry name" value="Homeodomain-like"/>
    <property type="match status" value="1"/>
</dbReference>
<accession>A0A3N5CQJ8</accession>